<reference evidence="3 4" key="1">
    <citation type="journal article" date="2018" name="PLoS ONE">
        <title>The draft genome of Kipferlia bialata reveals reductive genome evolution in fornicate parasites.</title>
        <authorList>
            <person name="Tanifuji G."/>
            <person name="Takabayashi S."/>
            <person name="Kume K."/>
            <person name="Takagi M."/>
            <person name="Nakayama T."/>
            <person name="Kamikawa R."/>
            <person name="Inagaki Y."/>
            <person name="Hashimoto T."/>
        </authorList>
    </citation>
    <scope>NUCLEOTIDE SEQUENCE [LARGE SCALE GENOMIC DNA]</scope>
    <source>
        <strain evidence="3">NY0173</strain>
    </source>
</reference>
<dbReference type="EMBL" id="BDIP01000346">
    <property type="protein sequence ID" value="GIQ81256.1"/>
    <property type="molecule type" value="Genomic_DNA"/>
</dbReference>
<keyword evidence="4" id="KW-1185">Reference proteome</keyword>
<evidence type="ECO:0000313" key="4">
    <source>
        <dbReference type="Proteomes" id="UP000265618"/>
    </source>
</evidence>
<organism evidence="3 4">
    <name type="scientific">Kipferlia bialata</name>
    <dbReference type="NCBI Taxonomy" id="797122"/>
    <lineage>
        <taxon>Eukaryota</taxon>
        <taxon>Metamonada</taxon>
        <taxon>Carpediemonas-like organisms</taxon>
        <taxon>Kipferlia</taxon>
    </lineage>
</organism>
<feature type="transmembrane region" description="Helical" evidence="2">
    <location>
        <begin position="15"/>
        <end position="32"/>
    </location>
</feature>
<protein>
    <submittedName>
        <fullName evidence="3">Uncharacterized protein</fullName>
    </submittedName>
</protein>
<feature type="region of interest" description="Disordered" evidence="1">
    <location>
        <begin position="295"/>
        <end position="314"/>
    </location>
</feature>
<evidence type="ECO:0000256" key="2">
    <source>
        <dbReference type="SAM" id="Phobius"/>
    </source>
</evidence>
<gene>
    <name evidence="3" type="ORF">KIPB_002186</name>
</gene>
<dbReference type="AlphaFoldDB" id="A0A9K3CQE3"/>
<comment type="caution">
    <text evidence="3">The sequence shown here is derived from an EMBL/GenBank/DDBJ whole genome shotgun (WGS) entry which is preliminary data.</text>
</comment>
<accession>A0A9K3CQE3</accession>
<feature type="transmembrane region" description="Helical" evidence="2">
    <location>
        <begin position="247"/>
        <end position="265"/>
    </location>
</feature>
<proteinExistence type="predicted"/>
<feature type="transmembrane region" description="Helical" evidence="2">
    <location>
        <begin position="224"/>
        <end position="241"/>
    </location>
</feature>
<feature type="transmembrane region" description="Helical" evidence="2">
    <location>
        <begin position="185"/>
        <end position="203"/>
    </location>
</feature>
<keyword evidence="2" id="KW-0472">Membrane</keyword>
<keyword evidence="2" id="KW-0812">Transmembrane</keyword>
<keyword evidence="2" id="KW-1133">Transmembrane helix</keyword>
<evidence type="ECO:0000256" key="1">
    <source>
        <dbReference type="SAM" id="MobiDB-lite"/>
    </source>
</evidence>
<name>A0A9K3CQE3_9EUKA</name>
<sequence>MAFDPAMFVFLKENSAWPFVHFCYNFFPALVFQDAPTVMLGAYFWETFETSAFGVLAGIFGYDVIEVEDRWDSQLGDIIMCWAGLICAEVILRLYRVPRLLARPRDTLPNPEAITRLSTLEILYLLTHSFTHFIPLVKGAPLTASLSGQHFNTRMLKRWTGAVLIVFGMLLSSGPAWFIPDEQKFLVYICSLPIQLLVLYGCYRYMADMVVQDMGWARTQVRQFFFIMGTAYAVIGLVANALPIPTFFSVALGILCVMGLAFYNAPTLAAKNPVLYENGQIKACDAASPMISSPDAEQELRSMEPPTLDSAEMC</sequence>
<dbReference type="Proteomes" id="UP000265618">
    <property type="component" value="Unassembled WGS sequence"/>
</dbReference>
<evidence type="ECO:0000313" key="3">
    <source>
        <dbReference type="EMBL" id="GIQ81256.1"/>
    </source>
</evidence>
<feature type="transmembrane region" description="Helical" evidence="2">
    <location>
        <begin position="159"/>
        <end position="179"/>
    </location>
</feature>
<feature type="transmembrane region" description="Helical" evidence="2">
    <location>
        <begin position="74"/>
        <end position="95"/>
    </location>
</feature>
<feature type="transmembrane region" description="Helical" evidence="2">
    <location>
        <begin position="44"/>
        <end position="62"/>
    </location>
</feature>